<feature type="region of interest" description="Disordered" evidence="1">
    <location>
        <begin position="46"/>
        <end position="65"/>
    </location>
</feature>
<evidence type="ECO:0000256" key="1">
    <source>
        <dbReference type="SAM" id="MobiDB-lite"/>
    </source>
</evidence>
<sequence length="65" mass="6989">METARETHRTAIATALSAELQRQAEAGAQRVDVEALAEAVLRVLDPHPPLAEGQRPEELNSSNDG</sequence>
<comment type="caution">
    <text evidence="2">The sequence shown here is derived from an EMBL/GenBank/DDBJ whole genome shotgun (WGS) entry which is preliminary data.</text>
</comment>
<name>A0A087M5T9_9HYPH</name>
<evidence type="ECO:0000313" key="2">
    <source>
        <dbReference type="EMBL" id="KFL32242.1"/>
    </source>
</evidence>
<dbReference type="STRING" id="46914.JP75_04595"/>
<reference evidence="2 3" key="1">
    <citation type="submission" date="2014-08" db="EMBL/GenBank/DDBJ databases">
        <authorList>
            <person name="Hassan Y.I."/>
            <person name="Lepp D."/>
            <person name="Zhou T."/>
        </authorList>
    </citation>
    <scope>NUCLEOTIDE SEQUENCE [LARGE SCALE GENOMIC DNA]</scope>
    <source>
        <strain evidence="2 3">IFO13584</strain>
    </source>
</reference>
<organism evidence="2 3">
    <name type="scientific">Devosia riboflavina</name>
    <dbReference type="NCBI Taxonomy" id="46914"/>
    <lineage>
        <taxon>Bacteria</taxon>
        <taxon>Pseudomonadati</taxon>
        <taxon>Pseudomonadota</taxon>
        <taxon>Alphaproteobacteria</taxon>
        <taxon>Hyphomicrobiales</taxon>
        <taxon>Devosiaceae</taxon>
        <taxon>Devosia</taxon>
    </lineage>
</organism>
<dbReference type="Proteomes" id="UP000028981">
    <property type="component" value="Unassembled WGS sequence"/>
</dbReference>
<keyword evidence="3" id="KW-1185">Reference proteome</keyword>
<proteinExistence type="predicted"/>
<dbReference type="EMBL" id="JQGC01000003">
    <property type="protein sequence ID" value="KFL32242.1"/>
    <property type="molecule type" value="Genomic_DNA"/>
</dbReference>
<protein>
    <submittedName>
        <fullName evidence="2">Uncharacterized protein</fullName>
    </submittedName>
</protein>
<gene>
    <name evidence="2" type="ORF">JP75_04595</name>
</gene>
<dbReference type="OrthoDB" id="7951183at2"/>
<dbReference type="AlphaFoldDB" id="A0A087M5T9"/>
<dbReference type="RefSeq" id="WP_035079776.1">
    <property type="nucleotide sequence ID" value="NZ_JQGC01000003.1"/>
</dbReference>
<accession>A0A087M5T9</accession>
<evidence type="ECO:0000313" key="3">
    <source>
        <dbReference type="Proteomes" id="UP000028981"/>
    </source>
</evidence>